<dbReference type="SUPFAM" id="SSF52317">
    <property type="entry name" value="Class I glutamine amidotransferase-like"/>
    <property type="match status" value="1"/>
</dbReference>
<dbReference type="NCBIfam" id="TIGR02069">
    <property type="entry name" value="cyanophycinase"/>
    <property type="match status" value="1"/>
</dbReference>
<dbReference type="KEGG" id="lha:LHA_3072"/>
<dbReference type="EC" id="3.4.15.6" evidence="4"/>
<name>A0A0A8UT88_LEGHA</name>
<dbReference type="InterPro" id="IPR011811">
    <property type="entry name" value="Peptidase_S51_cyanophycinase"/>
</dbReference>
<dbReference type="STRING" id="449.LHA_3072"/>
<protein>
    <recommendedName>
        <fullName evidence="5">Cyanophycinase</fullName>
        <ecNumber evidence="4">3.4.15.6</ecNumber>
    </recommendedName>
</protein>
<dbReference type="Proteomes" id="UP000032803">
    <property type="component" value="Chromosome I"/>
</dbReference>
<dbReference type="GO" id="GO:0008241">
    <property type="term" value="F:peptidyl-dipeptidase activity"/>
    <property type="evidence" value="ECO:0007669"/>
    <property type="project" value="UniProtKB-EC"/>
</dbReference>
<evidence type="ECO:0000313" key="11">
    <source>
        <dbReference type="Proteomes" id="UP000032803"/>
    </source>
</evidence>
<dbReference type="InterPro" id="IPR005320">
    <property type="entry name" value="Peptidase_S51"/>
</dbReference>
<dbReference type="Gene3D" id="3.40.50.880">
    <property type="match status" value="1"/>
</dbReference>
<feature type="active site" description="Charge relay system" evidence="9">
    <location>
        <position position="195"/>
    </location>
</feature>
<keyword evidence="6" id="KW-0645">Protease</keyword>
<dbReference type="HOGENOM" id="CLU_053928_0_0_6"/>
<evidence type="ECO:0000256" key="6">
    <source>
        <dbReference type="ARBA" id="ARBA00022670"/>
    </source>
</evidence>
<dbReference type="AlphaFoldDB" id="A0A0A8UT88"/>
<organism evidence="10 11">
    <name type="scientific">Legionella hackeliae</name>
    <dbReference type="NCBI Taxonomy" id="449"/>
    <lineage>
        <taxon>Bacteria</taxon>
        <taxon>Pseudomonadati</taxon>
        <taxon>Pseudomonadota</taxon>
        <taxon>Gammaproteobacteria</taxon>
        <taxon>Legionellales</taxon>
        <taxon>Legionellaceae</taxon>
        <taxon>Legionella</taxon>
    </lineage>
</organism>
<dbReference type="PATRIC" id="fig|449.7.peg.1605"/>
<dbReference type="EMBL" id="LN681225">
    <property type="protein sequence ID" value="CEK12060.1"/>
    <property type="molecule type" value="Genomic_DNA"/>
</dbReference>
<feature type="active site" description="Charge relay system" evidence="9">
    <location>
        <position position="153"/>
    </location>
</feature>
<evidence type="ECO:0000256" key="8">
    <source>
        <dbReference type="ARBA" id="ARBA00022825"/>
    </source>
</evidence>
<evidence type="ECO:0000256" key="7">
    <source>
        <dbReference type="ARBA" id="ARBA00022801"/>
    </source>
</evidence>
<dbReference type="GO" id="GO:0008236">
    <property type="term" value="F:serine-type peptidase activity"/>
    <property type="evidence" value="ECO:0007669"/>
    <property type="project" value="UniProtKB-KW"/>
</dbReference>
<dbReference type="InterPro" id="IPR029062">
    <property type="entry name" value="Class_I_gatase-like"/>
</dbReference>
<keyword evidence="7" id="KW-0378">Hydrolase</keyword>
<comment type="similarity">
    <text evidence="3">Belongs to the peptidase S51 family.</text>
</comment>
<keyword evidence="11" id="KW-1185">Reference proteome</keyword>
<gene>
    <name evidence="10" type="ORF">LHA_3072</name>
</gene>
<dbReference type="PIRSF" id="PIRSF032067">
    <property type="entry name" value="Cyanophycinase"/>
    <property type="match status" value="1"/>
</dbReference>
<evidence type="ECO:0000256" key="2">
    <source>
        <dbReference type="ARBA" id="ARBA00002039"/>
    </source>
</evidence>
<dbReference type="GO" id="GO:0006508">
    <property type="term" value="P:proteolysis"/>
    <property type="evidence" value="ECO:0007669"/>
    <property type="project" value="UniProtKB-KW"/>
</dbReference>
<evidence type="ECO:0000313" key="10">
    <source>
        <dbReference type="EMBL" id="CEK12060.1"/>
    </source>
</evidence>
<dbReference type="PANTHER" id="PTHR36175">
    <property type="entry name" value="CYANOPHYCINASE"/>
    <property type="match status" value="1"/>
</dbReference>
<proteinExistence type="inferred from homology"/>
<dbReference type="CDD" id="cd03145">
    <property type="entry name" value="GAT1_cyanophycinase"/>
    <property type="match status" value="1"/>
</dbReference>
<evidence type="ECO:0000256" key="1">
    <source>
        <dbReference type="ARBA" id="ARBA00001092"/>
    </source>
</evidence>
<reference evidence="11" key="1">
    <citation type="submission" date="2014-09" db="EMBL/GenBank/DDBJ databases">
        <authorList>
            <person name="Gomez-Valero L."/>
        </authorList>
    </citation>
    <scope>NUCLEOTIDE SEQUENCE [LARGE SCALE GENOMIC DNA]</scope>
    <source>
        <strain evidence="11">ATCC35250</strain>
    </source>
</reference>
<keyword evidence="8" id="KW-0720">Serine protease</keyword>
<evidence type="ECO:0000256" key="5">
    <source>
        <dbReference type="ARBA" id="ARBA00015719"/>
    </source>
</evidence>
<dbReference type="PANTHER" id="PTHR36175:SF1">
    <property type="entry name" value="CYANOPHYCINASE"/>
    <property type="match status" value="1"/>
</dbReference>
<evidence type="ECO:0000256" key="4">
    <source>
        <dbReference type="ARBA" id="ARBA00013115"/>
    </source>
</evidence>
<feature type="active site" description="Charge relay system" evidence="9">
    <location>
        <position position="222"/>
    </location>
</feature>
<evidence type="ECO:0000256" key="3">
    <source>
        <dbReference type="ARBA" id="ARBA00006534"/>
    </source>
</evidence>
<comment type="function">
    <text evidence="2">Exopeptidase that catalyzes the hydrolytic cleavage of multi-L-arginyl-poly-L-aspartic acid (cyanophycin; a water-insoluble reserve polymer) into aspartate-arginine dipeptides.</text>
</comment>
<evidence type="ECO:0000256" key="9">
    <source>
        <dbReference type="PIRSR" id="PIRSR032067-1"/>
    </source>
</evidence>
<sequence>MSFLKTHNGIPMLPKAKLLIIGGAEDKVDEPPDIIEQKKEFTRYEILSELLPDSENKKIEMITTGSEVPNEVKRVYKKVFHEIGYKNIGFLHIKERKQARNKEILRRAEDAGTIFFTGGDQFRLSTILGGTPFIDIVKNRYQNDTNFIVAGTSAGAMVMSSIMITSGGLTEALIYRNLMTSSGLGILQSCIIDTHFIKRGRFGRLAHAVIMNPEQLGIGLGEDTALIIKNGSDAECRGSGMVVIIDGRNIVQTNITNVAEGEAVFVENLKVHLLVKGCQFSIATRKLANPAIPRREKNK</sequence>
<comment type="catalytic activity">
    <reaction evidence="1">
        <text>[L-4-(L-arginin-2-N-yl)aspartate](n) + H2O = [L-4-(L-arginin-2-N-yl)aspartate](n-1) + L-4-(L-arginin-2-N-yl)aspartate</text>
        <dbReference type="Rhea" id="RHEA:12845"/>
        <dbReference type="Rhea" id="RHEA-COMP:13728"/>
        <dbReference type="Rhea" id="RHEA-COMP:13734"/>
        <dbReference type="ChEBI" id="CHEBI:15377"/>
        <dbReference type="ChEBI" id="CHEBI:137986"/>
        <dbReference type="ChEBI" id="CHEBI:137991"/>
        <dbReference type="EC" id="3.4.15.6"/>
    </reaction>
</comment>
<dbReference type="Pfam" id="PF03575">
    <property type="entry name" value="Peptidase_S51"/>
    <property type="match status" value="1"/>
</dbReference>
<accession>A0A0A8UT88</accession>